<dbReference type="PANTHER" id="PTHR34580">
    <property type="match status" value="1"/>
</dbReference>
<dbReference type="InterPro" id="IPR051534">
    <property type="entry name" value="CBASS_pafABC_assoc_protein"/>
</dbReference>
<keyword evidence="5" id="KW-1185">Reference proteome</keyword>
<reference evidence="4 5" key="1">
    <citation type="submission" date="2019-11" db="EMBL/GenBank/DDBJ databases">
        <title>Bacillus idriensis genome.</title>
        <authorList>
            <person name="Konopka E.N."/>
            <person name="Newman J.D."/>
        </authorList>
    </citation>
    <scope>NUCLEOTIDE SEQUENCE [LARGE SCALE GENOMIC DNA]</scope>
    <source>
        <strain evidence="4 5">DSM 19097</strain>
    </source>
</reference>
<dbReference type="PANTHER" id="PTHR34580:SF9">
    <property type="entry name" value="SLL5097 PROTEIN"/>
    <property type="match status" value="1"/>
</dbReference>
<organism evidence="4 5">
    <name type="scientific">Metabacillus idriensis</name>
    <dbReference type="NCBI Taxonomy" id="324768"/>
    <lineage>
        <taxon>Bacteria</taxon>
        <taxon>Bacillati</taxon>
        <taxon>Bacillota</taxon>
        <taxon>Bacilli</taxon>
        <taxon>Bacillales</taxon>
        <taxon>Bacillaceae</taxon>
        <taxon>Metabacillus</taxon>
    </lineage>
</organism>
<keyword evidence="2" id="KW-0804">Transcription</keyword>
<dbReference type="Gene3D" id="1.10.10.10">
    <property type="entry name" value="Winged helix-like DNA-binding domain superfamily/Winged helix DNA-binding domain"/>
    <property type="match status" value="1"/>
</dbReference>
<dbReference type="Pfam" id="PF13280">
    <property type="entry name" value="WYL"/>
    <property type="match status" value="1"/>
</dbReference>
<accession>A0A6I2M3Z1</accession>
<evidence type="ECO:0000313" key="5">
    <source>
        <dbReference type="Proteomes" id="UP000441585"/>
    </source>
</evidence>
<evidence type="ECO:0000256" key="1">
    <source>
        <dbReference type="ARBA" id="ARBA00023015"/>
    </source>
</evidence>
<dbReference type="PROSITE" id="PS52050">
    <property type="entry name" value="WYL"/>
    <property type="match status" value="1"/>
</dbReference>
<dbReference type="Proteomes" id="UP000441585">
    <property type="component" value="Unassembled WGS sequence"/>
</dbReference>
<dbReference type="AlphaFoldDB" id="A0A6I2M3Z1"/>
<dbReference type="InterPro" id="IPR036388">
    <property type="entry name" value="WH-like_DNA-bd_sf"/>
</dbReference>
<evidence type="ECO:0000313" key="4">
    <source>
        <dbReference type="EMBL" id="MRX52808.1"/>
    </source>
</evidence>
<dbReference type="InterPro" id="IPR001034">
    <property type="entry name" value="DeoR_HTH"/>
</dbReference>
<evidence type="ECO:0000259" key="3">
    <source>
        <dbReference type="PROSITE" id="PS51000"/>
    </source>
</evidence>
<protein>
    <submittedName>
        <fullName evidence="4">WYL domain-containing protein</fullName>
    </submittedName>
</protein>
<dbReference type="Pfam" id="PF08279">
    <property type="entry name" value="HTH_11"/>
    <property type="match status" value="1"/>
</dbReference>
<gene>
    <name evidence="4" type="ORF">GJU41_02380</name>
</gene>
<dbReference type="EMBL" id="WKKF01000001">
    <property type="protein sequence ID" value="MRX52808.1"/>
    <property type="molecule type" value="Genomic_DNA"/>
</dbReference>
<dbReference type="InterPro" id="IPR026881">
    <property type="entry name" value="WYL_dom"/>
</dbReference>
<dbReference type="InterPro" id="IPR036390">
    <property type="entry name" value="WH_DNA-bd_sf"/>
</dbReference>
<dbReference type="PROSITE" id="PS51000">
    <property type="entry name" value="HTH_DEOR_2"/>
    <property type="match status" value="1"/>
</dbReference>
<proteinExistence type="predicted"/>
<dbReference type="SMART" id="SM00420">
    <property type="entry name" value="HTH_DEOR"/>
    <property type="match status" value="1"/>
</dbReference>
<dbReference type="SUPFAM" id="SSF46785">
    <property type="entry name" value="Winged helix' DNA-binding domain"/>
    <property type="match status" value="1"/>
</dbReference>
<dbReference type="RefSeq" id="WP_070878357.1">
    <property type="nucleotide sequence ID" value="NZ_CAJGAA010000001.1"/>
</dbReference>
<dbReference type="InterPro" id="IPR013196">
    <property type="entry name" value="HTH_11"/>
</dbReference>
<keyword evidence="1" id="KW-0805">Transcription regulation</keyword>
<evidence type="ECO:0000256" key="2">
    <source>
        <dbReference type="ARBA" id="ARBA00023163"/>
    </source>
</evidence>
<comment type="caution">
    <text evidence="4">The sequence shown here is derived from an EMBL/GenBank/DDBJ whole genome shotgun (WGS) entry which is preliminary data.</text>
</comment>
<name>A0A6I2M3Z1_9BACI</name>
<dbReference type="InterPro" id="IPR028349">
    <property type="entry name" value="PafC-like"/>
</dbReference>
<dbReference type="GO" id="GO:0003700">
    <property type="term" value="F:DNA-binding transcription factor activity"/>
    <property type="evidence" value="ECO:0007669"/>
    <property type="project" value="InterPro"/>
</dbReference>
<feature type="domain" description="HTH deoR-type" evidence="3">
    <location>
        <begin position="3"/>
        <end position="62"/>
    </location>
</feature>
<sequence length="311" mass="35889">MSKFQRLFSILFYINRNRKVTAGELSNEFGVSIRTIQRDLAELEEWGLPLYSEQGPHGGYTVLKNNILPPLFFTEDEGLALYFSYEYLMHYQTLPFQMEIKAASDKLYLSFNETIKKKIDEMKNHISFLAPPQKIYAPLLNDILDRAVSRSKIEIEYEGKKGKAIRSIFPYGIYASNGLWYCPAYDYSSQDHRLFRVDRICSVKLIDAEESIKTNLSGWISKMEQRDQIPLKVQLTKNGVRECKSLPYLADYITQHHDGTGTISAKIPIDEISFMARNFYLLGGDAIVEEPQELIDVIILHAKAIQDQYKN</sequence>
<dbReference type="PIRSF" id="PIRSF016838">
    <property type="entry name" value="PafC"/>
    <property type="match status" value="1"/>
</dbReference>